<evidence type="ECO:0000313" key="4">
    <source>
        <dbReference type="Proteomes" id="UP001596312"/>
    </source>
</evidence>
<keyword evidence="4" id="KW-1185">Reference proteome</keyword>
<dbReference type="InterPro" id="IPR058275">
    <property type="entry name" value="DUF7969"/>
</dbReference>
<name>A0ABD5UZQ6_9EURY</name>
<reference evidence="3 4" key="1">
    <citation type="journal article" date="2019" name="Int. J. Syst. Evol. Microbiol.">
        <title>The Global Catalogue of Microorganisms (GCM) 10K type strain sequencing project: providing services to taxonomists for standard genome sequencing and annotation.</title>
        <authorList>
            <consortium name="The Broad Institute Genomics Platform"/>
            <consortium name="The Broad Institute Genome Sequencing Center for Infectious Disease"/>
            <person name="Wu L."/>
            <person name="Ma J."/>
        </authorList>
    </citation>
    <scope>NUCLEOTIDE SEQUENCE [LARGE SCALE GENOMIC DNA]</scope>
    <source>
        <strain evidence="3 4">CGMCC 1.3240</strain>
    </source>
</reference>
<dbReference type="AlphaFoldDB" id="A0ABD5UZQ6"/>
<evidence type="ECO:0000313" key="3">
    <source>
        <dbReference type="EMBL" id="MFC6904101.1"/>
    </source>
</evidence>
<protein>
    <recommendedName>
        <fullName evidence="2">DUF7969 domain-containing protein</fullName>
    </recommendedName>
</protein>
<evidence type="ECO:0000259" key="2">
    <source>
        <dbReference type="Pfam" id="PF25923"/>
    </source>
</evidence>
<dbReference type="EMBL" id="JBHSXQ010000001">
    <property type="protein sequence ID" value="MFC6904101.1"/>
    <property type="molecule type" value="Genomic_DNA"/>
</dbReference>
<sequence length="132" mass="14168">MVAVTYYCPRCGALAELERDAYLADKSVTPYPLEGWEYAGPDEEYEESDGVRFVCGREEASALSFRPPAGEDTEDEAVGCGEPFYLSYVRFEGGEEVDPRPPEEYVEIGAGIGPRGPQGPRGPSGPGGPGGR</sequence>
<dbReference type="Proteomes" id="UP001596312">
    <property type="component" value="Unassembled WGS sequence"/>
</dbReference>
<gene>
    <name evidence="3" type="ORF">ACFQGH_02675</name>
</gene>
<dbReference type="RefSeq" id="WP_340602612.1">
    <property type="nucleotide sequence ID" value="NZ_JBBMXV010000001.1"/>
</dbReference>
<evidence type="ECO:0000256" key="1">
    <source>
        <dbReference type="SAM" id="MobiDB-lite"/>
    </source>
</evidence>
<comment type="caution">
    <text evidence="3">The sequence shown here is derived from an EMBL/GenBank/DDBJ whole genome shotgun (WGS) entry which is preliminary data.</text>
</comment>
<dbReference type="Pfam" id="PF25923">
    <property type="entry name" value="DUF7969"/>
    <property type="match status" value="1"/>
</dbReference>
<feature type="region of interest" description="Disordered" evidence="1">
    <location>
        <begin position="95"/>
        <end position="132"/>
    </location>
</feature>
<feature type="domain" description="DUF7969" evidence="2">
    <location>
        <begin position="3"/>
        <end position="131"/>
    </location>
</feature>
<organism evidence="3 4">
    <name type="scientific">Halalkalicoccus tibetensis</name>
    <dbReference type="NCBI Taxonomy" id="175632"/>
    <lineage>
        <taxon>Archaea</taxon>
        <taxon>Methanobacteriati</taxon>
        <taxon>Methanobacteriota</taxon>
        <taxon>Stenosarchaea group</taxon>
        <taxon>Halobacteria</taxon>
        <taxon>Halobacteriales</taxon>
        <taxon>Halococcaceae</taxon>
        <taxon>Halalkalicoccus</taxon>
    </lineage>
</organism>
<accession>A0ABD5UZQ6</accession>
<proteinExistence type="predicted"/>
<feature type="compositionally biased region" description="Gly residues" evidence="1">
    <location>
        <begin position="122"/>
        <end position="132"/>
    </location>
</feature>